<dbReference type="EMBL" id="BKCJ011414148">
    <property type="protein sequence ID" value="GFD31438.1"/>
    <property type="molecule type" value="Genomic_DNA"/>
</dbReference>
<sequence length="95" mass="10685">PFGHGSFGVIIGMDWLSNHKAEIIFHEKMVRISLLDGKVLRVVGERPEEKARLLMSVKTSDKKQEDIVVVRDFLVVFPDDLSGLLPVRILSSKLS</sequence>
<name>A0A699VCG7_TANCI</name>
<accession>A0A699VCG7</accession>
<keyword evidence="1" id="KW-0548">Nucleotidyltransferase</keyword>
<feature type="non-terminal residue" evidence="1">
    <location>
        <position position="1"/>
    </location>
</feature>
<evidence type="ECO:0000313" key="1">
    <source>
        <dbReference type="EMBL" id="GFD31438.1"/>
    </source>
</evidence>
<comment type="caution">
    <text evidence="1">The sequence shown here is derived from an EMBL/GenBank/DDBJ whole genome shotgun (WGS) entry which is preliminary data.</text>
</comment>
<proteinExistence type="predicted"/>
<protein>
    <submittedName>
        <fullName evidence="1">Putative reverse transcriptase domain-containing protein</fullName>
    </submittedName>
</protein>
<organism evidence="1">
    <name type="scientific">Tanacetum cinerariifolium</name>
    <name type="common">Dalmatian daisy</name>
    <name type="synonym">Chrysanthemum cinerariifolium</name>
    <dbReference type="NCBI Taxonomy" id="118510"/>
    <lineage>
        <taxon>Eukaryota</taxon>
        <taxon>Viridiplantae</taxon>
        <taxon>Streptophyta</taxon>
        <taxon>Embryophyta</taxon>
        <taxon>Tracheophyta</taxon>
        <taxon>Spermatophyta</taxon>
        <taxon>Magnoliopsida</taxon>
        <taxon>eudicotyledons</taxon>
        <taxon>Gunneridae</taxon>
        <taxon>Pentapetalae</taxon>
        <taxon>asterids</taxon>
        <taxon>campanulids</taxon>
        <taxon>Asterales</taxon>
        <taxon>Asteraceae</taxon>
        <taxon>Asteroideae</taxon>
        <taxon>Anthemideae</taxon>
        <taxon>Anthemidinae</taxon>
        <taxon>Tanacetum</taxon>
    </lineage>
</organism>
<gene>
    <name evidence="1" type="ORF">Tci_903407</name>
</gene>
<keyword evidence="1" id="KW-0695">RNA-directed DNA polymerase</keyword>
<dbReference type="AlphaFoldDB" id="A0A699VCG7"/>
<dbReference type="GO" id="GO:0003964">
    <property type="term" value="F:RNA-directed DNA polymerase activity"/>
    <property type="evidence" value="ECO:0007669"/>
    <property type="project" value="UniProtKB-KW"/>
</dbReference>
<keyword evidence="1" id="KW-0808">Transferase</keyword>
<reference evidence="1" key="1">
    <citation type="journal article" date="2019" name="Sci. Rep.">
        <title>Draft genome of Tanacetum cinerariifolium, the natural source of mosquito coil.</title>
        <authorList>
            <person name="Yamashiro T."/>
            <person name="Shiraishi A."/>
            <person name="Satake H."/>
            <person name="Nakayama K."/>
        </authorList>
    </citation>
    <scope>NUCLEOTIDE SEQUENCE</scope>
</reference>